<reference evidence="2 3" key="1">
    <citation type="journal article" date="2015" name="Parasit. Vectors">
        <title>Draft genome of the scabies mite.</title>
        <authorList>
            <person name="Rider S.D.Jr."/>
            <person name="Morgan M.S."/>
            <person name="Arlian L.G."/>
        </authorList>
    </citation>
    <scope>NUCLEOTIDE SEQUENCE [LARGE SCALE GENOMIC DNA]</scope>
    <source>
        <strain evidence="2">Arlian Lab</strain>
    </source>
</reference>
<feature type="region of interest" description="Disordered" evidence="1">
    <location>
        <begin position="1"/>
        <end position="30"/>
    </location>
</feature>
<proteinExistence type="predicted"/>
<accession>A0A132AAS3</accession>
<dbReference type="VEuPathDB" id="VectorBase:SSCA007227"/>
<name>A0A132AAS3_SARSC</name>
<feature type="compositionally biased region" description="Basic and acidic residues" evidence="1">
    <location>
        <begin position="1"/>
        <end position="15"/>
    </location>
</feature>
<sequence>MHDQQQQHETNEIQKDGLQPPPSLPTTPTMNTIATQEKSKQFYLDDNRSDCSAYEYDLKADLKYSLQKLTQ</sequence>
<dbReference type="EMBL" id="JXLN01012194">
    <property type="protein sequence ID" value="KPM08091.1"/>
    <property type="molecule type" value="Genomic_DNA"/>
</dbReference>
<evidence type="ECO:0000313" key="3">
    <source>
        <dbReference type="Proteomes" id="UP000616769"/>
    </source>
</evidence>
<gene>
    <name evidence="2" type="ORF">QR98_0066050</name>
</gene>
<protein>
    <submittedName>
        <fullName evidence="2">Uncharacterized protein</fullName>
    </submittedName>
</protein>
<dbReference type="Proteomes" id="UP000616769">
    <property type="component" value="Unassembled WGS sequence"/>
</dbReference>
<comment type="caution">
    <text evidence="2">The sequence shown here is derived from an EMBL/GenBank/DDBJ whole genome shotgun (WGS) entry which is preliminary data.</text>
</comment>
<dbReference type="AlphaFoldDB" id="A0A132AAS3"/>
<evidence type="ECO:0000256" key="1">
    <source>
        <dbReference type="SAM" id="MobiDB-lite"/>
    </source>
</evidence>
<evidence type="ECO:0000313" key="2">
    <source>
        <dbReference type="EMBL" id="KPM08091.1"/>
    </source>
</evidence>
<organism evidence="2 3">
    <name type="scientific">Sarcoptes scabiei</name>
    <name type="common">Itch mite</name>
    <name type="synonym">Acarus scabiei</name>
    <dbReference type="NCBI Taxonomy" id="52283"/>
    <lineage>
        <taxon>Eukaryota</taxon>
        <taxon>Metazoa</taxon>
        <taxon>Ecdysozoa</taxon>
        <taxon>Arthropoda</taxon>
        <taxon>Chelicerata</taxon>
        <taxon>Arachnida</taxon>
        <taxon>Acari</taxon>
        <taxon>Acariformes</taxon>
        <taxon>Sarcoptiformes</taxon>
        <taxon>Astigmata</taxon>
        <taxon>Psoroptidia</taxon>
        <taxon>Sarcoptoidea</taxon>
        <taxon>Sarcoptidae</taxon>
        <taxon>Sarcoptinae</taxon>
        <taxon>Sarcoptes</taxon>
    </lineage>
</organism>